<dbReference type="InterPro" id="IPR057326">
    <property type="entry name" value="KR_dom"/>
</dbReference>
<dbReference type="PIRSF" id="PIRSF000126">
    <property type="entry name" value="11-beta-HSD1"/>
    <property type="match status" value="1"/>
</dbReference>
<dbReference type="OrthoDB" id="9797538at2"/>
<dbReference type="CDD" id="cd05233">
    <property type="entry name" value="SDR_c"/>
    <property type="match status" value="1"/>
</dbReference>
<evidence type="ECO:0000256" key="1">
    <source>
        <dbReference type="ARBA" id="ARBA00006484"/>
    </source>
</evidence>
<evidence type="ECO:0000259" key="4">
    <source>
        <dbReference type="SMART" id="SM00822"/>
    </source>
</evidence>
<keyword evidence="2" id="KW-0560">Oxidoreductase</keyword>
<dbReference type="SUPFAM" id="SSF51735">
    <property type="entry name" value="NAD(P)-binding Rossmann-fold domains"/>
    <property type="match status" value="1"/>
</dbReference>
<dbReference type="InterPro" id="IPR036291">
    <property type="entry name" value="NAD(P)-bd_dom_sf"/>
</dbReference>
<gene>
    <name evidence="5" type="ORF">BJ976_000637</name>
</gene>
<proteinExistence type="inferred from homology"/>
<dbReference type="AlphaFoldDB" id="A0A4Y8WZ39"/>
<dbReference type="PANTHER" id="PTHR44196">
    <property type="entry name" value="DEHYDROGENASE/REDUCTASE SDR FAMILY MEMBER 7B"/>
    <property type="match status" value="1"/>
</dbReference>
<comment type="similarity">
    <text evidence="1 3">Belongs to the short-chain dehydrogenases/reductases (SDR) family.</text>
</comment>
<dbReference type="InterPro" id="IPR002347">
    <property type="entry name" value="SDR_fam"/>
</dbReference>
<evidence type="ECO:0000313" key="5">
    <source>
        <dbReference type="EMBL" id="MBB4882286.1"/>
    </source>
</evidence>
<reference evidence="5 6" key="1">
    <citation type="submission" date="2020-08" db="EMBL/GenBank/DDBJ databases">
        <title>Sequencing the genomes of 1000 actinobacteria strains.</title>
        <authorList>
            <person name="Klenk H.-P."/>
        </authorList>
    </citation>
    <scope>NUCLEOTIDE SEQUENCE [LARGE SCALE GENOMIC DNA]</scope>
    <source>
        <strain evidence="5 6">DSM 19079</strain>
    </source>
</reference>
<evidence type="ECO:0000313" key="6">
    <source>
        <dbReference type="Proteomes" id="UP000560081"/>
    </source>
</evidence>
<dbReference type="SMART" id="SM00822">
    <property type="entry name" value="PKS_KR"/>
    <property type="match status" value="1"/>
</dbReference>
<organism evidence="5 6">
    <name type="scientific">Micrococcus flavus</name>
    <dbReference type="NCBI Taxonomy" id="384602"/>
    <lineage>
        <taxon>Bacteria</taxon>
        <taxon>Bacillati</taxon>
        <taxon>Actinomycetota</taxon>
        <taxon>Actinomycetes</taxon>
        <taxon>Micrococcales</taxon>
        <taxon>Micrococcaceae</taxon>
        <taxon>Micrococcus</taxon>
    </lineage>
</organism>
<accession>A0A4Y8WZ39</accession>
<feature type="domain" description="Ketoreductase" evidence="4">
    <location>
        <begin position="20"/>
        <end position="202"/>
    </location>
</feature>
<dbReference type="Pfam" id="PF00106">
    <property type="entry name" value="adh_short"/>
    <property type="match status" value="1"/>
</dbReference>
<dbReference type="EMBL" id="JACHMC010000001">
    <property type="protein sequence ID" value="MBB4882286.1"/>
    <property type="molecule type" value="Genomic_DNA"/>
</dbReference>
<protein>
    <submittedName>
        <fullName evidence="5">Short-subunit dehydrogenase</fullName>
    </submittedName>
</protein>
<evidence type="ECO:0000256" key="3">
    <source>
        <dbReference type="RuleBase" id="RU000363"/>
    </source>
</evidence>
<keyword evidence="6" id="KW-1185">Reference proteome</keyword>
<comment type="caution">
    <text evidence="5">The sequence shown here is derived from an EMBL/GenBank/DDBJ whole genome shotgun (WGS) entry which is preliminary data.</text>
</comment>
<sequence>MKRRAPLRRGGGDPLDLSTAIVVVTGASSGIGAAFARALAARGADLVLVARRADRLGALAADLRAAHGVAVTPVARDLAAPDAGRALHTDLAARGLRVTGLVNNAGFGASGLFTEQHPDRLQAMIALDVAAVVDLSHAFLPDLTAASGGFLVNVASVLAYQPAPRMAVYAAAKAFVLSFTEALWEEHRATGPRVLCVSPSSTDTEFFDVADPDGISRRPRAATPERVVAAAFATLERRNPPPSIVTDDRFVPVLARALPRRAMVRAVGAVQRGLSRPRG</sequence>
<evidence type="ECO:0000256" key="2">
    <source>
        <dbReference type="ARBA" id="ARBA00023002"/>
    </source>
</evidence>
<dbReference type="Proteomes" id="UP000560081">
    <property type="component" value="Unassembled WGS sequence"/>
</dbReference>
<dbReference type="GO" id="GO:0016020">
    <property type="term" value="C:membrane"/>
    <property type="evidence" value="ECO:0007669"/>
    <property type="project" value="TreeGrafter"/>
</dbReference>
<dbReference type="GO" id="GO:0016491">
    <property type="term" value="F:oxidoreductase activity"/>
    <property type="evidence" value="ECO:0007669"/>
    <property type="project" value="UniProtKB-KW"/>
</dbReference>
<dbReference type="Gene3D" id="3.40.50.720">
    <property type="entry name" value="NAD(P)-binding Rossmann-like Domain"/>
    <property type="match status" value="1"/>
</dbReference>
<name>A0A4Y8WZ39_9MICC</name>
<dbReference type="PRINTS" id="PR00080">
    <property type="entry name" value="SDRFAMILY"/>
</dbReference>
<dbReference type="PRINTS" id="PR00081">
    <property type="entry name" value="GDHRDH"/>
</dbReference>
<dbReference type="PANTHER" id="PTHR44196:SF2">
    <property type="entry name" value="SHORT-CHAIN DEHYDROGENASE-RELATED"/>
    <property type="match status" value="1"/>
</dbReference>
<dbReference type="RefSeq" id="WP_135030658.1">
    <property type="nucleotide sequence ID" value="NZ_BMLA01000005.1"/>
</dbReference>